<evidence type="ECO:0000313" key="7">
    <source>
        <dbReference type="Proteomes" id="UP000008385"/>
    </source>
</evidence>
<name>F5Y1S8_RAMTT</name>
<dbReference type="Gene3D" id="3.40.190.290">
    <property type="match status" value="1"/>
</dbReference>
<comment type="similarity">
    <text evidence="1">Belongs to the LysR transcriptional regulatory family.</text>
</comment>
<dbReference type="GO" id="GO:0003677">
    <property type="term" value="F:DNA binding"/>
    <property type="evidence" value="ECO:0007669"/>
    <property type="project" value="UniProtKB-KW"/>
</dbReference>
<dbReference type="InterPro" id="IPR005119">
    <property type="entry name" value="LysR_subst-bd"/>
</dbReference>
<dbReference type="InterPro" id="IPR050950">
    <property type="entry name" value="HTH-type_LysR_regulators"/>
</dbReference>
<dbReference type="KEGG" id="rta:Rta_12440"/>
<keyword evidence="7" id="KW-1185">Reference proteome</keyword>
<dbReference type="Proteomes" id="UP000008385">
    <property type="component" value="Chromosome"/>
</dbReference>
<dbReference type="PANTHER" id="PTHR30419">
    <property type="entry name" value="HTH-TYPE TRANSCRIPTIONAL REGULATOR YBHD"/>
    <property type="match status" value="1"/>
</dbReference>
<dbReference type="CDD" id="cd08440">
    <property type="entry name" value="PBP2_LTTR_like_4"/>
    <property type="match status" value="1"/>
</dbReference>
<dbReference type="Pfam" id="PF03466">
    <property type="entry name" value="LysR_substrate"/>
    <property type="match status" value="1"/>
</dbReference>
<evidence type="ECO:0000259" key="5">
    <source>
        <dbReference type="PROSITE" id="PS50931"/>
    </source>
</evidence>
<sequence>MSAADSTVKCKNQNDSCVAHMNFDLADLRAFLAVADLGSFRAAAGSLHLSQSAVSRRVDKLEEALGVDLFVRTTRSVELTAIGRTFVHKARGVMNELEGALLGIADSAQRISGEVTVACVPSAVGYFLPAVIGRFHQLHARIRVRLIDESSADILLAVANGEADLGLTYIGTQEPDIEFEPLLEDPFVVACPRDHALANKRRVTWAELAKHDYVSLAQGSGNRFLLDQALGPLARKPEWFCEVRHVPALVSLVEAGLGIGVVPRLAMPPRGRLASIALEEPSLSRTIGIIRRRGRALRPAAESFRRLLLQLASPPRARRASRPAAS</sequence>
<keyword evidence="2" id="KW-0805">Transcription regulation</keyword>
<dbReference type="AlphaFoldDB" id="F5Y1S8"/>
<reference evidence="7" key="1">
    <citation type="submission" date="2006-01" db="EMBL/GenBank/DDBJ databases">
        <title>Genome of the cyst-dividing bacterium Ramlibacter tataouinensis.</title>
        <authorList>
            <person name="Barakat M."/>
            <person name="Ortet P."/>
            <person name="De Luca G."/>
            <person name="Jourlin-Castelli C."/>
            <person name="Ansaldi M."/>
            <person name="Py B."/>
            <person name="Fichant G."/>
            <person name="Coutinho P."/>
            <person name="Voulhoux R."/>
            <person name="Bastien O."/>
            <person name="Roy S."/>
            <person name="Marechal E."/>
            <person name="Henrissat B."/>
            <person name="Quentin Y."/>
            <person name="Noirot P."/>
            <person name="Filloux A."/>
            <person name="Mejean V."/>
            <person name="DuBow M."/>
            <person name="Barras F."/>
            <person name="Heulin T."/>
        </authorList>
    </citation>
    <scope>NUCLEOTIDE SEQUENCE [LARGE SCALE GENOMIC DNA]</scope>
    <source>
        <strain evidence="7">ATCC BAA-407 / DSM 14655 / LMG 21543 / TTB310</strain>
    </source>
</reference>
<accession>F5Y1S8</accession>
<organism evidence="6 7">
    <name type="scientific">Ramlibacter tataouinensis (strain ATCC BAA-407 / DSM 14655 / LMG 21543 / TTB310)</name>
    <dbReference type="NCBI Taxonomy" id="365046"/>
    <lineage>
        <taxon>Bacteria</taxon>
        <taxon>Pseudomonadati</taxon>
        <taxon>Pseudomonadota</taxon>
        <taxon>Betaproteobacteria</taxon>
        <taxon>Burkholderiales</taxon>
        <taxon>Comamonadaceae</taxon>
        <taxon>Ramlibacter</taxon>
    </lineage>
</organism>
<keyword evidence="3" id="KW-0238">DNA-binding</keyword>
<dbReference type="InterPro" id="IPR000847">
    <property type="entry name" value="LysR_HTH_N"/>
</dbReference>
<dbReference type="InterPro" id="IPR036390">
    <property type="entry name" value="WH_DNA-bd_sf"/>
</dbReference>
<dbReference type="PRINTS" id="PR00039">
    <property type="entry name" value="HTHLYSR"/>
</dbReference>
<dbReference type="SUPFAM" id="SSF53850">
    <property type="entry name" value="Periplasmic binding protein-like II"/>
    <property type="match status" value="1"/>
</dbReference>
<gene>
    <name evidence="6" type="ordered locus">Rta_12440</name>
</gene>
<evidence type="ECO:0000256" key="4">
    <source>
        <dbReference type="ARBA" id="ARBA00023163"/>
    </source>
</evidence>
<dbReference type="SUPFAM" id="SSF46785">
    <property type="entry name" value="Winged helix' DNA-binding domain"/>
    <property type="match status" value="1"/>
</dbReference>
<dbReference type="GO" id="GO:0005829">
    <property type="term" value="C:cytosol"/>
    <property type="evidence" value="ECO:0007669"/>
    <property type="project" value="TreeGrafter"/>
</dbReference>
<proteinExistence type="inferred from homology"/>
<feature type="domain" description="HTH lysR-type" evidence="5">
    <location>
        <begin position="23"/>
        <end position="80"/>
    </location>
</feature>
<dbReference type="FunFam" id="1.10.10.10:FF:000001">
    <property type="entry name" value="LysR family transcriptional regulator"/>
    <property type="match status" value="1"/>
</dbReference>
<dbReference type="PROSITE" id="PS50931">
    <property type="entry name" value="HTH_LYSR"/>
    <property type="match status" value="1"/>
</dbReference>
<evidence type="ECO:0000256" key="3">
    <source>
        <dbReference type="ARBA" id="ARBA00023125"/>
    </source>
</evidence>
<evidence type="ECO:0000256" key="2">
    <source>
        <dbReference type="ARBA" id="ARBA00023015"/>
    </source>
</evidence>
<dbReference type="GO" id="GO:0003700">
    <property type="term" value="F:DNA-binding transcription factor activity"/>
    <property type="evidence" value="ECO:0007669"/>
    <property type="project" value="InterPro"/>
</dbReference>
<dbReference type="HOGENOM" id="CLU_039613_6_0_4"/>
<dbReference type="STRING" id="365046.Rta_12440"/>
<evidence type="ECO:0000256" key="1">
    <source>
        <dbReference type="ARBA" id="ARBA00009437"/>
    </source>
</evidence>
<protein>
    <submittedName>
        <fullName evidence="6">Transcriptional regulator, LysR family-like protein</fullName>
    </submittedName>
</protein>
<dbReference type="PATRIC" id="fig|365046.3.peg.1270"/>
<dbReference type="eggNOG" id="COG0583">
    <property type="taxonomic scope" value="Bacteria"/>
</dbReference>
<dbReference type="Gene3D" id="1.10.10.10">
    <property type="entry name" value="Winged helix-like DNA-binding domain superfamily/Winged helix DNA-binding domain"/>
    <property type="match status" value="1"/>
</dbReference>
<dbReference type="InterPro" id="IPR036388">
    <property type="entry name" value="WH-like_DNA-bd_sf"/>
</dbReference>
<evidence type="ECO:0000313" key="6">
    <source>
        <dbReference type="EMBL" id="AEG92329.1"/>
    </source>
</evidence>
<dbReference type="Pfam" id="PF00126">
    <property type="entry name" value="HTH_1"/>
    <property type="match status" value="1"/>
</dbReference>
<keyword evidence="4" id="KW-0804">Transcription</keyword>
<dbReference type="PANTHER" id="PTHR30419:SF8">
    <property type="entry name" value="NITROGEN ASSIMILATION TRANSCRIPTIONAL ACTIVATOR-RELATED"/>
    <property type="match status" value="1"/>
</dbReference>
<reference evidence="6 7" key="2">
    <citation type="journal article" date="2011" name="PLoS ONE">
        <title>The Cyst-Dividing Bacterium Ramlibacter tataouinensis TTB310 Genome Reveals a Well-Stocked Toolbox for Adaptation to a Desert Environment.</title>
        <authorList>
            <person name="De Luca G."/>
            <person name="Barakat M."/>
            <person name="Ortet P."/>
            <person name="Fochesato S."/>
            <person name="Jourlin-Castelli C."/>
            <person name="Ansaldi M."/>
            <person name="Py B."/>
            <person name="Fichant G."/>
            <person name="Coutinho P.M."/>
            <person name="Voulhoux R."/>
            <person name="Bastien O."/>
            <person name="Marechal E."/>
            <person name="Henrissat B."/>
            <person name="Quentin Y."/>
            <person name="Noirot P."/>
            <person name="Filloux A."/>
            <person name="Mejean V."/>
            <person name="Dubow M.S."/>
            <person name="Barras F."/>
            <person name="Barbe V."/>
            <person name="Weissenbach J."/>
            <person name="Mihalcescu I."/>
            <person name="Vermeglio A."/>
            <person name="Achouak W."/>
            <person name="Heulin T."/>
        </authorList>
    </citation>
    <scope>NUCLEOTIDE SEQUENCE [LARGE SCALE GENOMIC DNA]</scope>
    <source>
        <strain evidence="7">ATCC BAA-407 / DSM 14655 / LMG 21543 / TTB310</strain>
    </source>
</reference>
<dbReference type="EMBL" id="CP000245">
    <property type="protein sequence ID" value="AEG92329.1"/>
    <property type="molecule type" value="Genomic_DNA"/>
</dbReference>